<keyword evidence="2" id="KW-1185">Reference proteome</keyword>
<gene>
    <name evidence="1" type="ORF">VP01_2315g2</name>
</gene>
<dbReference type="EMBL" id="LAVV01007187">
    <property type="protein sequence ID" value="KNZ56798.1"/>
    <property type="molecule type" value="Genomic_DNA"/>
</dbReference>
<proteinExistence type="predicted"/>
<comment type="caution">
    <text evidence="1">The sequence shown here is derived from an EMBL/GenBank/DDBJ whole genome shotgun (WGS) entry which is preliminary data.</text>
</comment>
<accession>A0A0L6V7R3</accession>
<sequence length="309" mass="34494">MSLTTLHYDTFKLLNSDCSLPLVASLQSLITSVSCSLINMRTLVDSLDCHLTSRTSQLYNYDLNVSSITPGIALSETTRRFIKILRQLDKGILDQIIILDALQKRSASAPLPSATSKTLYSPRTTLGDSQSRKLTLQLSIKIRRVSSRLESFADWTDSILMASLADSARGDIPKDGASRLDQVEHEKTHDALIDGCVDVTHGSWSIRAQLAQAHAVLNGTLSQARNQNDRSLSLPRRLRKSTARRSKPIFQYEAGDSLARRLRNRSFRKFQPRNLNGVGRSITWLVAFFDPYSSLTITRAAINFLQNKS</sequence>
<dbReference type="AlphaFoldDB" id="A0A0L6V7R3"/>
<evidence type="ECO:0000313" key="1">
    <source>
        <dbReference type="EMBL" id="KNZ56798.1"/>
    </source>
</evidence>
<reference evidence="1 2" key="1">
    <citation type="submission" date="2015-08" db="EMBL/GenBank/DDBJ databases">
        <title>Next Generation Sequencing and Analysis of the Genome of Puccinia sorghi L Schw, the Causal Agent of Maize Common Rust.</title>
        <authorList>
            <person name="Rochi L."/>
            <person name="Burguener G."/>
            <person name="Darino M."/>
            <person name="Turjanski A."/>
            <person name="Kreff E."/>
            <person name="Dieguez M.J."/>
            <person name="Sacco F."/>
        </authorList>
    </citation>
    <scope>NUCLEOTIDE SEQUENCE [LARGE SCALE GENOMIC DNA]</scope>
    <source>
        <strain evidence="1 2">RO10H11247</strain>
    </source>
</reference>
<dbReference type="VEuPathDB" id="FungiDB:VP01_2315g2"/>
<protein>
    <submittedName>
        <fullName evidence="1">Uncharacterized protein</fullName>
    </submittedName>
</protein>
<name>A0A0L6V7R3_9BASI</name>
<evidence type="ECO:0000313" key="2">
    <source>
        <dbReference type="Proteomes" id="UP000037035"/>
    </source>
</evidence>
<organism evidence="1 2">
    <name type="scientific">Puccinia sorghi</name>
    <dbReference type="NCBI Taxonomy" id="27349"/>
    <lineage>
        <taxon>Eukaryota</taxon>
        <taxon>Fungi</taxon>
        <taxon>Dikarya</taxon>
        <taxon>Basidiomycota</taxon>
        <taxon>Pucciniomycotina</taxon>
        <taxon>Pucciniomycetes</taxon>
        <taxon>Pucciniales</taxon>
        <taxon>Pucciniaceae</taxon>
        <taxon>Puccinia</taxon>
    </lineage>
</organism>
<dbReference type="OrthoDB" id="2496271at2759"/>
<dbReference type="Proteomes" id="UP000037035">
    <property type="component" value="Unassembled WGS sequence"/>
</dbReference>